<name>A0A8H4IW70_9PEZI</name>
<comment type="caution">
    <text evidence="5">The sequence shown here is derived from an EMBL/GenBank/DDBJ whole genome shotgun (WGS) entry which is preliminary data.</text>
</comment>
<dbReference type="CDD" id="cd00118">
    <property type="entry name" value="LysM"/>
    <property type="match status" value="3"/>
</dbReference>
<protein>
    <recommendedName>
        <fullName evidence="4">LysM domain-containing protein</fullName>
    </recommendedName>
</protein>
<feature type="domain" description="LysM" evidence="4">
    <location>
        <begin position="549"/>
        <end position="595"/>
    </location>
</feature>
<feature type="domain" description="LysM" evidence="4">
    <location>
        <begin position="242"/>
        <end position="288"/>
    </location>
</feature>
<dbReference type="PANTHER" id="PTHR34997:SF1">
    <property type="entry name" value="PEPTIDOGLYCAN-BINDING LYSIN DOMAIN"/>
    <property type="match status" value="1"/>
</dbReference>
<gene>
    <name evidence="5" type="ORF">GTA08_BOTSDO04700</name>
</gene>
<evidence type="ECO:0000313" key="6">
    <source>
        <dbReference type="Proteomes" id="UP000572817"/>
    </source>
</evidence>
<keyword evidence="1" id="KW-0147">Chitin-binding</keyword>
<dbReference type="SUPFAM" id="SSF54106">
    <property type="entry name" value="LysM domain"/>
    <property type="match status" value="2"/>
</dbReference>
<evidence type="ECO:0000256" key="3">
    <source>
        <dbReference type="SAM" id="MobiDB-lite"/>
    </source>
</evidence>
<dbReference type="PROSITE" id="PS51782">
    <property type="entry name" value="LYSM"/>
    <property type="match status" value="3"/>
</dbReference>
<keyword evidence="2" id="KW-0843">Virulence</keyword>
<dbReference type="InterPro" id="IPR018392">
    <property type="entry name" value="LysM"/>
</dbReference>
<evidence type="ECO:0000313" key="5">
    <source>
        <dbReference type="EMBL" id="KAF4307474.1"/>
    </source>
</evidence>
<organism evidence="5 6">
    <name type="scientific">Botryosphaeria dothidea</name>
    <dbReference type="NCBI Taxonomy" id="55169"/>
    <lineage>
        <taxon>Eukaryota</taxon>
        <taxon>Fungi</taxon>
        <taxon>Dikarya</taxon>
        <taxon>Ascomycota</taxon>
        <taxon>Pezizomycotina</taxon>
        <taxon>Dothideomycetes</taxon>
        <taxon>Dothideomycetes incertae sedis</taxon>
        <taxon>Botryosphaeriales</taxon>
        <taxon>Botryosphaeriaceae</taxon>
        <taxon>Botryosphaeria</taxon>
    </lineage>
</organism>
<feature type="region of interest" description="Disordered" evidence="3">
    <location>
        <begin position="506"/>
        <end position="540"/>
    </location>
</feature>
<accession>A0A8H4IW70</accession>
<keyword evidence="6" id="KW-1185">Reference proteome</keyword>
<dbReference type="Proteomes" id="UP000572817">
    <property type="component" value="Unassembled WGS sequence"/>
</dbReference>
<dbReference type="OrthoDB" id="5985073at2759"/>
<evidence type="ECO:0000259" key="4">
    <source>
        <dbReference type="PROSITE" id="PS51782"/>
    </source>
</evidence>
<reference evidence="5" key="1">
    <citation type="submission" date="2020-04" db="EMBL/GenBank/DDBJ databases">
        <title>Genome Assembly and Annotation of Botryosphaeria dothidea sdau 11-99, a Latent Pathogen of Apple Fruit Ring Rot in China.</title>
        <authorList>
            <person name="Yu C."/>
            <person name="Diao Y."/>
            <person name="Lu Q."/>
            <person name="Zhao J."/>
            <person name="Cui S."/>
            <person name="Peng C."/>
            <person name="He B."/>
            <person name="Liu H."/>
        </authorList>
    </citation>
    <scope>NUCLEOTIDE SEQUENCE [LARGE SCALE GENOMIC DNA]</scope>
    <source>
        <strain evidence="5">Sdau11-99</strain>
    </source>
</reference>
<evidence type="ECO:0000256" key="2">
    <source>
        <dbReference type="ARBA" id="ARBA00023026"/>
    </source>
</evidence>
<dbReference type="AlphaFoldDB" id="A0A8H4IW70"/>
<feature type="compositionally biased region" description="Low complexity" evidence="3">
    <location>
        <begin position="525"/>
        <end position="538"/>
    </location>
</feature>
<proteinExistence type="predicted"/>
<dbReference type="Pfam" id="PF01476">
    <property type="entry name" value="LysM"/>
    <property type="match status" value="4"/>
</dbReference>
<dbReference type="Gene3D" id="3.10.350.10">
    <property type="entry name" value="LysM domain"/>
    <property type="match status" value="4"/>
</dbReference>
<dbReference type="EMBL" id="WWBZ02000022">
    <property type="protein sequence ID" value="KAF4307474.1"/>
    <property type="molecule type" value="Genomic_DNA"/>
</dbReference>
<dbReference type="InterPro" id="IPR036779">
    <property type="entry name" value="LysM_dom_sf"/>
</dbReference>
<evidence type="ECO:0000256" key="1">
    <source>
        <dbReference type="ARBA" id="ARBA00022669"/>
    </source>
</evidence>
<dbReference type="InterPro" id="IPR052210">
    <property type="entry name" value="LysM1-like"/>
</dbReference>
<feature type="domain" description="LysM" evidence="4">
    <location>
        <begin position="152"/>
        <end position="202"/>
    </location>
</feature>
<dbReference type="SMART" id="SM00257">
    <property type="entry name" value="LysM"/>
    <property type="match status" value="3"/>
</dbReference>
<dbReference type="PANTHER" id="PTHR34997">
    <property type="entry name" value="AM15"/>
    <property type="match status" value="1"/>
</dbReference>
<sequence length="599" mass="64406">MTCLRDSTAGKFCASVFQSWENVTQYTSAQNCSDCNLRTYQVQLSNYNSYRDDLAEEFASLKSSCSATGYSYVSPTPVALNDTVNATQSSAPVSTTSASCSDTYRIRAGDDCHKISLAHNVSTYFLTHYNELQAYCEDFPTSGEICLPEPCEIHTVKQNDTCYSIAKSQPSFVTITQLLFWNPNINKLCRNLDQFVGDQICVGPPGGYDILNDPTATITSVATTAASVPTNVAANVTKSCAQYHSVVEGDTCASISVSSGISLDDFYFLNPSVDSNCTNLILEESYCVKPVGSISTYSGYGGTSTDACSRARGPTTCYRDVSDLPTGILVTETPNARGTTKNCDKFVTWRNSTFGNSTGPDLNTCDYIKWRYEITWEQLKAWNPSLNTTDPSCAIKNGYKYCVQGPGYTTSSSSSDFADLTPTSTVSGTAADCTSWGIVSGTNKNVTCDAYAKGWLITREQLVSWNSWIESDCSGFYKYIDKSGHETVCIGAGTSATMATGSSSSISSQSVTSQPAFTPTDVPASSTTLPTGTSTPTPVQTGINSSCGKFYKVVTGDSCYDIAQEHKITLDDFYAWNPAVGNDCGSLLSGYYVCVGLKS</sequence>
<dbReference type="GO" id="GO:0008061">
    <property type="term" value="F:chitin binding"/>
    <property type="evidence" value="ECO:0007669"/>
    <property type="project" value="UniProtKB-KW"/>
</dbReference>